<dbReference type="Pfam" id="PF01103">
    <property type="entry name" value="Omp85"/>
    <property type="match status" value="1"/>
</dbReference>
<dbReference type="Gene3D" id="2.40.160.50">
    <property type="entry name" value="membrane protein fhac: a member of the omp85/tpsb transporter family"/>
    <property type="match status" value="1"/>
</dbReference>
<dbReference type="EMBL" id="PYLZ01000001">
    <property type="protein sequence ID" value="PSW26618.1"/>
    <property type="molecule type" value="Genomic_DNA"/>
</dbReference>
<evidence type="ECO:0000313" key="6">
    <source>
        <dbReference type="EMBL" id="PSW26618.1"/>
    </source>
</evidence>
<comment type="subcellular location">
    <subcellularLocation>
        <location evidence="1">Membrane</location>
    </subcellularLocation>
</comment>
<comment type="caution">
    <text evidence="6">The sequence shown here is derived from an EMBL/GenBank/DDBJ whole genome shotgun (WGS) entry which is preliminary data.</text>
</comment>
<gene>
    <name evidence="6" type="ORF">C9I94_01130</name>
</gene>
<evidence type="ECO:0000259" key="5">
    <source>
        <dbReference type="Pfam" id="PF01103"/>
    </source>
</evidence>
<dbReference type="InterPro" id="IPR000184">
    <property type="entry name" value="Bac_surfAg_D15"/>
</dbReference>
<evidence type="ECO:0000256" key="4">
    <source>
        <dbReference type="SAM" id="SignalP"/>
    </source>
</evidence>
<keyword evidence="2" id="KW-0472">Membrane</keyword>
<evidence type="ECO:0000313" key="7">
    <source>
        <dbReference type="Proteomes" id="UP000240481"/>
    </source>
</evidence>
<feature type="domain" description="Bacterial surface antigen (D15)" evidence="5">
    <location>
        <begin position="150"/>
        <end position="424"/>
    </location>
</feature>
<keyword evidence="7" id="KW-1185">Reference proteome</keyword>
<sequence length="439" mass="49722">MMKIMTPAYTSILLLCSFSTLAQSTLAQSGSQPITDKSAIIFEANLKRAEQQLADYDAAIAALEDSSEHEQDEQKTEAQIDNLLYAKKFHQEINGLPMFTFLGGPAYTPEQGILVAAGGLYSFKTNRNQQALQRSSLSLFLVGNAVDNEFGYGLRAKHNLFWNNNDIQFIGMWNAGMQTKHYWGIGYDNAQQYELGDDTKQNVLSTTYESNLNFRLYDEWFIGPAIRLNYYNPQNDTPANAIKDDDNYLAFADKPFTFGLGAALQYDSRDVAVNAWQGQFAKLQYIVFDQLIGSQSNYQKLDIQHRFYHSIAKGNVIATYAAYQQAWGDIPYYDMPTLGGPISMRGFYQGQYRDKTTAEFTTEYRHTFKRNNGELSNHGATLWTGIGSIAPSAQQLSEHLLLSYGVGYRYEVQPRMNVRLDLGFSEHGMAFYFNFTEAF</sequence>
<name>A0A2T3PBM8_9GAMM</name>
<evidence type="ECO:0000256" key="2">
    <source>
        <dbReference type="ARBA" id="ARBA00023136"/>
    </source>
</evidence>
<feature type="chain" id="PRO_5015443030" description="Bacterial surface antigen (D15) domain-containing protein" evidence="4">
    <location>
        <begin position="23"/>
        <end position="439"/>
    </location>
</feature>
<keyword evidence="4" id="KW-0732">Signal</keyword>
<evidence type="ECO:0000256" key="1">
    <source>
        <dbReference type="ARBA" id="ARBA00004370"/>
    </source>
</evidence>
<feature type="signal peptide" evidence="4">
    <location>
        <begin position="1"/>
        <end position="22"/>
    </location>
</feature>
<dbReference type="RefSeq" id="WP_048898644.1">
    <property type="nucleotide sequence ID" value="NZ_AP024852.1"/>
</dbReference>
<dbReference type="GO" id="GO:0019867">
    <property type="term" value="C:outer membrane"/>
    <property type="evidence" value="ECO:0007669"/>
    <property type="project" value="InterPro"/>
</dbReference>
<dbReference type="OrthoDB" id="9771071at2"/>
<accession>A0A2T3PBM8</accession>
<organism evidence="6 7">
    <name type="scientific">Photobacterium swingsii</name>
    <dbReference type="NCBI Taxonomy" id="680026"/>
    <lineage>
        <taxon>Bacteria</taxon>
        <taxon>Pseudomonadati</taxon>
        <taxon>Pseudomonadota</taxon>
        <taxon>Gammaproteobacteria</taxon>
        <taxon>Vibrionales</taxon>
        <taxon>Vibrionaceae</taxon>
        <taxon>Photobacterium</taxon>
    </lineage>
</organism>
<evidence type="ECO:0000256" key="3">
    <source>
        <dbReference type="SAM" id="Coils"/>
    </source>
</evidence>
<proteinExistence type="predicted"/>
<keyword evidence="3" id="KW-0175">Coiled coil</keyword>
<feature type="coiled-coil region" evidence="3">
    <location>
        <begin position="39"/>
        <end position="73"/>
    </location>
</feature>
<protein>
    <recommendedName>
        <fullName evidence="5">Bacterial surface antigen (D15) domain-containing protein</fullName>
    </recommendedName>
</protein>
<dbReference type="AlphaFoldDB" id="A0A2T3PBM8"/>
<reference evidence="6 7" key="1">
    <citation type="submission" date="2018-01" db="EMBL/GenBank/DDBJ databases">
        <title>Whole genome sequencing of Histamine producing bacteria.</title>
        <authorList>
            <person name="Butler K."/>
        </authorList>
    </citation>
    <scope>NUCLEOTIDE SEQUENCE [LARGE SCALE GENOMIC DNA]</scope>
    <source>
        <strain evidence="6 7">DSM 24669</strain>
    </source>
</reference>
<dbReference type="Proteomes" id="UP000240481">
    <property type="component" value="Unassembled WGS sequence"/>
</dbReference>
<dbReference type="STRING" id="680026.AB733_10000"/>